<dbReference type="STRING" id="575540.Isop_2376"/>
<dbReference type="SUPFAM" id="SSF49879">
    <property type="entry name" value="SMAD/FHA domain"/>
    <property type="match status" value="1"/>
</dbReference>
<evidence type="ECO:0000313" key="3">
    <source>
        <dbReference type="EMBL" id="ADV62953.1"/>
    </source>
</evidence>
<dbReference type="CDD" id="cd00060">
    <property type="entry name" value="FHA"/>
    <property type="match status" value="1"/>
</dbReference>
<dbReference type="EMBL" id="CP002353">
    <property type="protein sequence ID" value="ADV62953.1"/>
    <property type="molecule type" value="Genomic_DNA"/>
</dbReference>
<dbReference type="PROSITE" id="PS50006">
    <property type="entry name" value="FHA_DOMAIN"/>
    <property type="match status" value="1"/>
</dbReference>
<dbReference type="InterPro" id="IPR000253">
    <property type="entry name" value="FHA_dom"/>
</dbReference>
<feature type="transmembrane region" description="Helical" evidence="1">
    <location>
        <begin position="160"/>
        <end position="182"/>
    </location>
</feature>
<feature type="transmembrane region" description="Helical" evidence="1">
    <location>
        <begin position="130"/>
        <end position="148"/>
    </location>
</feature>
<dbReference type="OrthoDB" id="370565at2"/>
<dbReference type="InParanoid" id="E8QWQ3"/>
<evidence type="ECO:0000256" key="1">
    <source>
        <dbReference type="SAM" id="Phobius"/>
    </source>
</evidence>
<feature type="transmembrane region" description="Helical" evidence="1">
    <location>
        <begin position="37"/>
        <end position="57"/>
    </location>
</feature>
<dbReference type="AlphaFoldDB" id="E8QWQ3"/>
<sequence length="285" mass="29972">MGGLSGSRTYQLAIAGALGAIVGLYLTVELVKVQGLWARDALAGMFLGGMIGFFLNAAEPWRDGAWLKLAREGTAGTLAGAIGGAIGLLIGEFVLGGFQGGLMGRSVSWAILGLGIGVSQGLAHRSWQRLRLGLIGGGLGGLGGGFLFELIRESLGPERYSISQGLGIVILGAGLGLSLALVEQALRRAWLVVLNGRQEGRIFLLGRSVSRIGLDERAEIGLFGDPGVSRRHGELRAQGDSFQFVPLDPAKPTAINGQPLDGPRLLRDGDRLELGRTLLVFRLRN</sequence>
<feature type="transmembrane region" description="Helical" evidence="1">
    <location>
        <begin position="78"/>
        <end position="100"/>
    </location>
</feature>
<reference key="1">
    <citation type="submission" date="2010-11" db="EMBL/GenBank/DDBJ databases">
        <title>The complete sequence of chromosome of Isophaera pallida ATCC 43644.</title>
        <authorList>
            <consortium name="US DOE Joint Genome Institute (JGI-PGF)"/>
            <person name="Lucas S."/>
            <person name="Copeland A."/>
            <person name="Lapidus A."/>
            <person name="Bruce D."/>
            <person name="Goodwin L."/>
            <person name="Pitluck S."/>
            <person name="Kyrpides N."/>
            <person name="Mavromatis K."/>
            <person name="Pagani I."/>
            <person name="Ivanova N."/>
            <person name="Saunders E."/>
            <person name="Brettin T."/>
            <person name="Detter J.C."/>
            <person name="Han C."/>
            <person name="Tapia R."/>
            <person name="Land M."/>
            <person name="Hauser L."/>
            <person name="Markowitz V."/>
            <person name="Cheng J.-F."/>
            <person name="Hugenholtz P."/>
            <person name="Woyke T."/>
            <person name="Wu D."/>
            <person name="Eisen J.A."/>
        </authorList>
    </citation>
    <scope>NUCLEOTIDE SEQUENCE</scope>
    <source>
        <strain>ATCC 43644</strain>
    </source>
</reference>
<keyword evidence="1" id="KW-0812">Transmembrane</keyword>
<keyword evidence="1" id="KW-0472">Membrane</keyword>
<keyword evidence="4" id="KW-1185">Reference proteome</keyword>
<dbReference type="InterPro" id="IPR032030">
    <property type="entry name" value="YscD_cytoplasmic_dom"/>
</dbReference>
<accession>E8QWQ3</accession>
<dbReference type="HOGENOM" id="CLU_965911_0_0_0"/>
<feature type="transmembrane region" description="Helical" evidence="1">
    <location>
        <begin position="12"/>
        <end position="31"/>
    </location>
</feature>
<dbReference type="KEGG" id="ipa:Isop_2376"/>
<dbReference type="RefSeq" id="WP_013565241.1">
    <property type="nucleotide sequence ID" value="NC_014962.1"/>
</dbReference>
<gene>
    <name evidence="3" type="ordered locus">Isop_2376</name>
</gene>
<dbReference type="Proteomes" id="UP000008631">
    <property type="component" value="Chromosome"/>
</dbReference>
<reference evidence="3 4" key="2">
    <citation type="journal article" date="2011" name="Stand. Genomic Sci.">
        <title>Complete genome sequence of Isosphaera pallida type strain (IS1B).</title>
        <authorList>
            <consortium name="US DOE Joint Genome Institute (JGI-PGF)"/>
            <person name="Goker M."/>
            <person name="Cleland D."/>
            <person name="Saunders E."/>
            <person name="Lapidus A."/>
            <person name="Nolan M."/>
            <person name="Lucas S."/>
            <person name="Hammon N."/>
            <person name="Deshpande S."/>
            <person name="Cheng J.F."/>
            <person name="Tapia R."/>
            <person name="Han C."/>
            <person name="Goodwin L."/>
            <person name="Pitluck S."/>
            <person name="Liolios K."/>
            <person name="Pagani I."/>
            <person name="Ivanova N."/>
            <person name="Mavromatis K."/>
            <person name="Pati A."/>
            <person name="Chen A."/>
            <person name="Palaniappan K."/>
            <person name="Land M."/>
            <person name="Hauser L."/>
            <person name="Chang Y.J."/>
            <person name="Jeffries C.D."/>
            <person name="Detter J.C."/>
            <person name="Beck B."/>
            <person name="Woyke T."/>
            <person name="Bristow J."/>
            <person name="Eisen J.A."/>
            <person name="Markowitz V."/>
            <person name="Hugenholtz P."/>
            <person name="Kyrpides N.C."/>
            <person name="Klenk H.P."/>
        </authorList>
    </citation>
    <scope>NUCLEOTIDE SEQUENCE [LARGE SCALE GENOMIC DNA]</scope>
    <source>
        <strain evidence="4">ATCC 43644 / DSM 9630 / IS1B</strain>
    </source>
</reference>
<dbReference type="eggNOG" id="COG1716">
    <property type="taxonomic scope" value="Bacteria"/>
</dbReference>
<evidence type="ECO:0000259" key="2">
    <source>
        <dbReference type="PROSITE" id="PS50006"/>
    </source>
</evidence>
<name>E8QWQ3_ISOPI</name>
<keyword evidence="1" id="KW-1133">Transmembrane helix</keyword>
<dbReference type="Gene3D" id="2.60.200.20">
    <property type="match status" value="1"/>
</dbReference>
<evidence type="ECO:0000313" key="4">
    <source>
        <dbReference type="Proteomes" id="UP000008631"/>
    </source>
</evidence>
<organism evidence="3 4">
    <name type="scientific">Isosphaera pallida (strain ATCC 43644 / DSM 9630 / IS1B)</name>
    <dbReference type="NCBI Taxonomy" id="575540"/>
    <lineage>
        <taxon>Bacteria</taxon>
        <taxon>Pseudomonadati</taxon>
        <taxon>Planctomycetota</taxon>
        <taxon>Planctomycetia</taxon>
        <taxon>Isosphaerales</taxon>
        <taxon>Isosphaeraceae</taxon>
        <taxon>Isosphaera</taxon>
    </lineage>
</organism>
<dbReference type="InterPro" id="IPR008984">
    <property type="entry name" value="SMAD_FHA_dom_sf"/>
</dbReference>
<proteinExistence type="predicted"/>
<dbReference type="Pfam" id="PF16697">
    <property type="entry name" value="Yop-YscD_cpl"/>
    <property type="match status" value="1"/>
</dbReference>
<feature type="domain" description="FHA" evidence="2">
    <location>
        <begin position="203"/>
        <end position="265"/>
    </location>
</feature>
<protein>
    <submittedName>
        <fullName evidence="3">Forkhead-associated protein</fullName>
    </submittedName>
</protein>